<evidence type="ECO:0000313" key="4">
    <source>
        <dbReference type="Proteomes" id="UP001209885"/>
    </source>
</evidence>
<dbReference type="Pfam" id="PF13568">
    <property type="entry name" value="OMP_b-brl_2"/>
    <property type="match status" value="1"/>
</dbReference>
<protein>
    <submittedName>
        <fullName evidence="3">Porin family protein</fullName>
    </submittedName>
</protein>
<dbReference type="Proteomes" id="UP001209885">
    <property type="component" value="Unassembled WGS sequence"/>
</dbReference>
<organism evidence="3 4">
    <name type="scientific">Mangrovivirga halotolerans</name>
    <dbReference type="NCBI Taxonomy" id="2993936"/>
    <lineage>
        <taxon>Bacteria</taxon>
        <taxon>Pseudomonadati</taxon>
        <taxon>Bacteroidota</taxon>
        <taxon>Cytophagia</taxon>
        <taxon>Cytophagales</taxon>
        <taxon>Mangrovivirgaceae</taxon>
        <taxon>Mangrovivirga</taxon>
    </lineage>
</organism>
<feature type="signal peptide" evidence="1">
    <location>
        <begin position="1"/>
        <end position="19"/>
    </location>
</feature>
<keyword evidence="1" id="KW-0732">Signal</keyword>
<gene>
    <name evidence="3" type="ORF">OO013_11060</name>
</gene>
<accession>A0ABT3RRJ2</accession>
<name>A0ABT3RRJ2_9BACT</name>
<evidence type="ECO:0000256" key="1">
    <source>
        <dbReference type="SAM" id="SignalP"/>
    </source>
</evidence>
<feature type="domain" description="Outer membrane protein beta-barrel" evidence="2">
    <location>
        <begin position="38"/>
        <end position="212"/>
    </location>
</feature>
<dbReference type="EMBL" id="JAPFQN010000006">
    <property type="protein sequence ID" value="MCX2744409.1"/>
    <property type="molecule type" value="Genomic_DNA"/>
</dbReference>
<dbReference type="RefSeq" id="WP_266056871.1">
    <property type="nucleotide sequence ID" value="NZ_JAPFQN010000006.1"/>
</dbReference>
<evidence type="ECO:0000259" key="2">
    <source>
        <dbReference type="Pfam" id="PF13568"/>
    </source>
</evidence>
<sequence length="236" mass="26721">MRLTIFSLLFIFINTVSFGQEEEKTSPWNSVPGNLWTEVGFNFTFDKPDSISSNWWASKRVQFNYQLQFNLGEGSGLTFHPGLALAVEKQSYDGNNVFVDTGNDVVFSPTSEIVDGSIKKTGFFTTYIDVPVEFMWHLNKSDYRRSFKVALGGYVGYSLGGKTKIKYDYSGDTRKYKEKSDYGLESFRYGAVFKIGFGGVMGYYRHNFSKIFQDDESPAEFINATQSSAGVALRIF</sequence>
<dbReference type="InterPro" id="IPR025665">
    <property type="entry name" value="Beta-barrel_OMP_2"/>
</dbReference>
<proteinExistence type="predicted"/>
<feature type="chain" id="PRO_5045922404" evidence="1">
    <location>
        <begin position="20"/>
        <end position="236"/>
    </location>
</feature>
<reference evidence="3 4" key="1">
    <citation type="submission" date="2022-11" db="EMBL/GenBank/DDBJ databases">
        <title>The characterization of three novel Bacteroidetes species and genomic analysis of their roles in tidal elemental geochemical cycles.</title>
        <authorList>
            <person name="Ma K."/>
        </authorList>
    </citation>
    <scope>NUCLEOTIDE SEQUENCE [LARGE SCALE GENOMIC DNA]</scope>
    <source>
        <strain evidence="3 4">M17</strain>
    </source>
</reference>
<comment type="caution">
    <text evidence="3">The sequence shown here is derived from an EMBL/GenBank/DDBJ whole genome shotgun (WGS) entry which is preliminary data.</text>
</comment>
<evidence type="ECO:0000313" key="3">
    <source>
        <dbReference type="EMBL" id="MCX2744409.1"/>
    </source>
</evidence>
<keyword evidence="4" id="KW-1185">Reference proteome</keyword>